<evidence type="ECO:0000256" key="1">
    <source>
        <dbReference type="SAM" id="MobiDB-lite"/>
    </source>
</evidence>
<reference evidence="3 4" key="1">
    <citation type="journal article" date="2018" name="Mol. Biol. Evol.">
        <title>Broad Genomic Sampling Reveals a Smut Pathogenic Ancestry of the Fungal Clade Ustilaginomycotina.</title>
        <authorList>
            <person name="Kijpornyongpan T."/>
            <person name="Mondo S.J."/>
            <person name="Barry K."/>
            <person name="Sandor L."/>
            <person name="Lee J."/>
            <person name="Lipzen A."/>
            <person name="Pangilinan J."/>
            <person name="LaButti K."/>
            <person name="Hainaut M."/>
            <person name="Henrissat B."/>
            <person name="Grigoriev I.V."/>
            <person name="Spatafora J.W."/>
            <person name="Aime M.C."/>
        </authorList>
    </citation>
    <scope>NUCLEOTIDE SEQUENCE [LARGE SCALE GENOMIC DNA]</scope>
    <source>
        <strain evidence="3 4">MCA 4198</strain>
    </source>
</reference>
<accession>A0A316YI30</accession>
<evidence type="ECO:0000256" key="2">
    <source>
        <dbReference type="SAM" id="Phobius"/>
    </source>
</evidence>
<dbReference type="OrthoDB" id="3365745at2759"/>
<protein>
    <submittedName>
        <fullName evidence="3">Uncharacterized protein</fullName>
    </submittedName>
</protein>
<organism evidence="3 4">
    <name type="scientific">Acaromyces ingoldii</name>
    <dbReference type="NCBI Taxonomy" id="215250"/>
    <lineage>
        <taxon>Eukaryota</taxon>
        <taxon>Fungi</taxon>
        <taxon>Dikarya</taxon>
        <taxon>Basidiomycota</taxon>
        <taxon>Ustilaginomycotina</taxon>
        <taxon>Exobasidiomycetes</taxon>
        <taxon>Exobasidiales</taxon>
        <taxon>Cryptobasidiaceae</taxon>
        <taxon>Acaromyces</taxon>
    </lineage>
</organism>
<dbReference type="Proteomes" id="UP000245768">
    <property type="component" value="Unassembled WGS sequence"/>
</dbReference>
<feature type="transmembrane region" description="Helical" evidence="2">
    <location>
        <begin position="35"/>
        <end position="59"/>
    </location>
</feature>
<name>A0A316YI30_9BASI</name>
<dbReference type="InParanoid" id="A0A316YI30"/>
<dbReference type="GeneID" id="37046011"/>
<gene>
    <name evidence="3" type="ORF">FA10DRAFT_286754</name>
</gene>
<keyword evidence="2" id="KW-0812">Transmembrane</keyword>
<keyword evidence="2" id="KW-1133">Transmembrane helix</keyword>
<sequence length="354" mass="37578">MNIRSSGDGKTLPESAASNTSATALPPAHSSNAGAIAGSVVGGLVAGLLVGALIAFLLLRHRFHRQLESLHQGWYADKVNQEQEVVQPATLMYTDPSQSKQLQDAKARIKALERERNAASAFGDTLDARSEQELLSAPAFGLDVYNEIVNQVAMSLAVNSSGHGTPGCGSLPRGLGECIELLRARGSHTARDNFEASASPNIIYETVCKPFCFGVPEEPFNELSDQITNSFDQAMAARWRSMTHTALRNSAPALKSIATVHQTLTTTLGDALLWTGMETDAKTALEVVSKASARLQDALQMMVQLMTVIAEEMATANYYIEIFSPVSGSLSPTLGLSASVGSTGTARVVRAASL</sequence>
<dbReference type="EMBL" id="KZ819637">
    <property type="protein sequence ID" value="PWN88849.1"/>
    <property type="molecule type" value="Genomic_DNA"/>
</dbReference>
<keyword evidence="4" id="KW-1185">Reference proteome</keyword>
<feature type="region of interest" description="Disordered" evidence="1">
    <location>
        <begin position="1"/>
        <end position="25"/>
    </location>
</feature>
<evidence type="ECO:0000313" key="4">
    <source>
        <dbReference type="Proteomes" id="UP000245768"/>
    </source>
</evidence>
<dbReference type="RefSeq" id="XP_025376047.1">
    <property type="nucleotide sequence ID" value="XM_025524095.1"/>
</dbReference>
<dbReference type="AlphaFoldDB" id="A0A316YI30"/>
<keyword evidence="2" id="KW-0472">Membrane</keyword>
<evidence type="ECO:0000313" key="3">
    <source>
        <dbReference type="EMBL" id="PWN88849.1"/>
    </source>
</evidence>
<dbReference type="CDD" id="cd12087">
    <property type="entry name" value="TM_EGFR-like"/>
    <property type="match status" value="1"/>
</dbReference>
<proteinExistence type="predicted"/>